<keyword evidence="10" id="KW-0732">Signal</keyword>
<dbReference type="PANTHER" id="PTHR30582:SF24">
    <property type="entry name" value="L,D-TRANSPEPTIDASE ERFK_SRFK-RELATED"/>
    <property type="match status" value="1"/>
</dbReference>
<gene>
    <name evidence="12" type="ORF">J1C48_02015</name>
</gene>
<keyword evidence="13" id="KW-1185">Reference proteome</keyword>
<accession>A0A939JSQ5</accession>
<proteinExistence type="inferred from homology"/>
<dbReference type="AlphaFoldDB" id="A0A939JSQ5"/>
<dbReference type="InterPro" id="IPR038063">
    <property type="entry name" value="Transpep_catalytic_dom"/>
</dbReference>
<feature type="chain" id="PRO_5037645504" evidence="10">
    <location>
        <begin position="23"/>
        <end position="245"/>
    </location>
</feature>
<keyword evidence="4" id="KW-0808">Transferase</keyword>
<comment type="similarity">
    <text evidence="2">Belongs to the YkuD family.</text>
</comment>
<dbReference type="CDD" id="cd16913">
    <property type="entry name" value="YkuD_like"/>
    <property type="match status" value="1"/>
</dbReference>
<keyword evidence="3" id="KW-0328">Glycosyltransferase</keyword>
<evidence type="ECO:0000313" key="13">
    <source>
        <dbReference type="Proteomes" id="UP000664122"/>
    </source>
</evidence>
<dbReference type="GO" id="GO:0071972">
    <property type="term" value="F:peptidoglycan L,D-transpeptidase activity"/>
    <property type="evidence" value="ECO:0007669"/>
    <property type="project" value="TreeGrafter"/>
</dbReference>
<evidence type="ECO:0000256" key="6">
    <source>
        <dbReference type="ARBA" id="ARBA00022960"/>
    </source>
</evidence>
<feature type="active site" description="Nucleophile" evidence="9">
    <location>
        <position position="212"/>
    </location>
</feature>
<dbReference type="GO" id="GO:0071555">
    <property type="term" value="P:cell wall organization"/>
    <property type="evidence" value="ECO:0007669"/>
    <property type="project" value="UniProtKB-UniRule"/>
</dbReference>
<evidence type="ECO:0000256" key="9">
    <source>
        <dbReference type="PROSITE-ProRule" id="PRU01373"/>
    </source>
</evidence>
<name>A0A939JSQ5_9HYPH</name>
<dbReference type="Gene3D" id="2.40.440.10">
    <property type="entry name" value="L,D-transpeptidase catalytic domain-like"/>
    <property type="match status" value="1"/>
</dbReference>
<keyword evidence="6 9" id="KW-0133">Cell shape</keyword>
<evidence type="ECO:0000256" key="2">
    <source>
        <dbReference type="ARBA" id="ARBA00005992"/>
    </source>
</evidence>
<dbReference type="GO" id="GO:0005576">
    <property type="term" value="C:extracellular region"/>
    <property type="evidence" value="ECO:0007669"/>
    <property type="project" value="TreeGrafter"/>
</dbReference>
<comment type="pathway">
    <text evidence="1 9">Cell wall biogenesis; peptidoglycan biosynthesis.</text>
</comment>
<dbReference type="InterPro" id="IPR005490">
    <property type="entry name" value="LD_TPept_cat_dom"/>
</dbReference>
<protein>
    <submittedName>
        <fullName evidence="12">L,D-transpeptidase</fullName>
    </submittedName>
</protein>
<sequence>MTFKLSIAVGAAIATLMLAGCADNPQKESLNTGAAAPMAAAYASPETMPAAGDLDATWKADYAARDDDGFHLPAIPYQKVDPQFRRQEVSYPEGIGLEPGTVIVDTPDRFLYLIEPGGKAMRYGIGVGRSGFSWAGDAEVHDKQHWPKWFPPKEMIARKPELEPYADGMQPGLTNPLGARALYLWQNGKDTLFRLHGTPEWWTIGTAASSGCIRLMNQDIIDLFSRVPLNAKVIVKQGNEKLASR</sequence>
<dbReference type="RefSeq" id="WP_207255971.1">
    <property type="nucleotide sequence ID" value="NZ_JAFMPP010000001.1"/>
</dbReference>
<evidence type="ECO:0000259" key="11">
    <source>
        <dbReference type="PROSITE" id="PS52029"/>
    </source>
</evidence>
<dbReference type="GO" id="GO:0016757">
    <property type="term" value="F:glycosyltransferase activity"/>
    <property type="evidence" value="ECO:0007669"/>
    <property type="project" value="UniProtKB-KW"/>
</dbReference>
<evidence type="ECO:0000313" key="12">
    <source>
        <dbReference type="EMBL" id="MBO0661340.1"/>
    </source>
</evidence>
<evidence type="ECO:0000256" key="8">
    <source>
        <dbReference type="ARBA" id="ARBA00023316"/>
    </source>
</evidence>
<reference evidence="12" key="1">
    <citation type="submission" date="2021-03" db="EMBL/GenBank/DDBJ databases">
        <title>Whole genome sequence of Jiella sp. CQZ9-1.</title>
        <authorList>
            <person name="Tuo L."/>
        </authorList>
    </citation>
    <scope>NUCLEOTIDE SEQUENCE</scope>
    <source>
        <strain evidence="12">CQZ9-1</strain>
    </source>
</reference>
<dbReference type="Proteomes" id="UP000664122">
    <property type="component" value="Unassembled WGS sequence"/>
</dbReference>
<dbReference type="InterPro" id="IPR050979">
    <property type="entry name" value="LD-transpeptidase"/>
</dbReference>
<dbReference type="EMBL" id="JAFMPP010000001">
    <property type="protein sequence ID" value="MBO0661340.1"/>
    <property type="molecule type" value="Genomic_DNA"/>
</dbReference>
<evidence type="ECO:0000256" key="5">
    <source>
        <dbReference type="ARBA" id="ARBA00022801"/>
    </source>
</evidence>
<evidence type="ECO:0000256" key="10">
    <source>
        <dbReference type="SAM" id="SignalP"/>
    </source>
</evidence>
<evidence type="ECO:0000256" key="7">
    <source>
        <dbReference type="ARBA" id="ARBA00022984"/>
    </source>
</evidence>
<dbReference type="SUPFAM" id="SSF141523">
    <property type="entry name" value="L,D-transpeptidase catalytic domain-like"/>
    <property type="match status" value="1"/>
</dbReference>
<keyword evidence="7 9" id="KW-0573">Peptidoglycan synthesis</keyword>
<evidence type="ECO:0000256" key="3">
    <source>
        <dbReference type="ARBA" id="ARBA00022676"/>
    </source>
</evidence>
<comment type="caution">
    <text evidence="12">The sequence shown here is derived from an EMBL/GenBank/DDBJ whole genome shotgun (WGS) entry which is preliminary data.</text>
</comment>
<evidence type="ECO:0000256" key="1">
    <source>
        <dbReference type="ARBA" id="ARBA00004752"/>
    </source>
</evidence>
<feature type="signal peptide" evidence="10">
    <location>
        <begin position="1"/>
        <end position="22"/>
    </location>
</feature>
<keyword evidence="8 9" id="KW-0961">Cell wall biogenesis/degradation</keyword>
<dbReference type="FunFam" id="2.40.440.10:FF:000002">
    <property type="entry name" value="L,D-transpeptidase ErfK/SrfK"/>
    <property type="match status" value="1"/>
</dbReference>
<dbReference type="PANTHER" id="PTHR30582">
    <property type="entry name" value="L,D-TRANSPEPTIDASE"/>
    <property type="match status" value="1"/>
</dbReference>
<keyword evidence="5" id="KW-0378">Hydrolase</keyword>
<feature type="active site" description="Proton donor/acceptor" evidence="9">
    <location>
        <position position="196"/>
    </location>
</feature>
<dbReference type="PROSITE" id="PS51257">
    <property type="entry name" value="PROKAR_LIPOPROTEIN"/>
    <property type="match status" value="1"/>
</dbReference>
<evidence type="ECO:0000256" key="4">
    <source>
        <dbReference type="ARBA" id="ARBA00022679"/>
    </source>
</evidence>
<dbReference type="GO" id="GO:0018104">
    <property type="term" value="P:peptidoglycan-protein cross-linking"/>
    <property type="evidence" value="ECO:0007669"/>
    <property type="project" value="TreeGrafter"/>
</dbReference>
<dbReference type="GO" id="GO:0008360">
    <property type="term" value="P:regulation of cell shape"/>
    <property type="evidence" value="ECO:0007669"/>
    <property type="project" value="UniProtKB-UniRule"/>
</dbReference>
<dbReference type="Pfam" id="PF03734">
    <property type="entry name" value="YkuD"/>
    <property type="match status" value="1"/>
</dbReference>
<organism evidence="12 13">
    <name type="scientific">Jiella flava</name>
    <dbReference type="NCBI Taxonomy" id="2816857"/>
    <lineage>
        <taxon>Bacteria</taxon>
        <taxon>Pseudomonadati</taxon>
        <taxon>Pseudomonadota</taxon>
        <taxon>Alphaproteobacteria</taxon>
        <taxon>Hyphomicrobiales</taxon>
        <taxon>Aurantimonadaceae</taxon>
        <taxon>Jiella</taxon>
    </lineage>
</organism>
<dbReference type="PROSITE" id="PS52029">
    <property type="entry name" value="LD_TPASE"/>
    <property type="match status" value="1"/>
</dbReference>
<feature type="domain" description="L,D-TPase catalytic" evidence="11">
    <location>
        <begin position="100"/>
        <end position="236"/>
    </location>
</feature>